<evidence type="ECO:0008006" key="3">
    <source>
        <dbReference type="Google" id="ProtNLM"/>
    </source>
</evidence>
<dbReference type="AlphaFoldDB" id="A0A853H5P7"/>
<dbReference type="RefSeq" id="WP_130040201.1">
    <property type="nucleotide sequence ID" value="NZ_JACCEV010000003.1"/>
</dbReference>
<sequence length="147" mass="16615">MEPTELPDELYEQIESLSEAGNECSEEEDHEGAIENWRQALALLPEPQMDWEAATWLYASLGDAYYQSADYEMAKDALYTALNCPDGQANPFIHYMLGKSLLRLNDEGAIDELLRAYMLDGVDIFDGDEEEGPDCLQLLEERGLVDE</sequence>
<dbReference type="InterPro" id="IPR019734">
    <property type="entry name" value="TPR_rpt"/>
</dbReference>
<dbReference type="SUPFAM" id="SSF48452">
    <property type="entry name" value="TPR-like"/>
    <property type="match status" value="1"/>
</dbReference>
<organism evidence="1 2">
    <name type="scientific">Pollutimonas harenae</name>
    <dbReference type="NCBI Taxonomy" id="657015"/>
    <lineage>
        <taxon>Bacteria</taxon>
        <taxon>Pseudomonadati</taxon>
        <taxon>Pseudomonadota</taxon>
        <taxon>Betaproteobacteria</taxon>
        <taxon>Burkholderiales</taxon>
        <taxon>Alcaligenaceae</taxon>
        <taxon>Pollutimonas</taxon>
    </lineage>
</organism>
<accession>A0A853H5P7</accession>
<evidence type="ECO:0000313" key="2">
    <source>
        <dbReference type="Proteomes" id="UP000554144"/>
    </source>
</evidence>
<name>A0A853H5P7_9BURK</name>
<dbReference type="SMART" id="SM00028">
    <property type="entry name" value="TPR"/>
    <property type="match status" value="2"/>
</dbReference>
<evidence type="ECO:0000313" key="1">
    <source>
        <dbReference type="EMBL" id="NYT86495.1"/>
    </source>
</evidence>
<proteinExistence type="predicted"/>
<dbReference type="Proteomes" id="UP000554144">
    <property type="component" value="Unassembled WGS sequence"/>
</dbReference>
<gene>
    <name evidence="1" type="ORF">H0A62_12855</name>
</gene>
<reference evidence="1 2" key="1">
    <citation type="submission" date="2020-07" db="EMBL/GenBank/DDBJ databases">
        <title>Taxonomic revisions and descriptions of new bacterial species based on genomic comparisons in the high-G+C-content subgroup of the family Alcaligenaceae.</title>
        <authorList>
            <person name="Szabo A."/>
            <person name="Felfoldi T."/>
        </authorList>
    </citation>
    <scope>NUCLEOTIDE SEQUENCE [LARGE SCALE GENOMIC DNA]</scope>
    <source>
        <strain evidence="1 2">DSM 25667</strain>
    </source>
</reference>
<dbReference type="EMBL" id="JACCEV010000003">
    <property type="protein sequence ID" value="NYT86495.1"/>
    <property type="molecule type" value="Genomic_DNA"/>
</dbReference>
<comment type="caution">
    <text evidence="1">The sequence shown here is derived from an EMBL/GenBank/DDBJ whole genome shotgun (WGS) entry which is preliminary data.</text>
</comment>
<protein>
    <recommendedName>
        <fullName evidence="3">Tetratricopeptide repeat protein</fullName>
    </recommendedName>
</protein>
<dbReference type="Gene3D" id="1.25.40.10">
    <property type="entry name" value="Tetratricopeptide repeat domain"/>
    <property type="match status" value="1"/>
</dbReference>
<keyword evidence="2" id="KW-1185">Reference proteome</keyword>
<dbReference type="InterPro" id="IPR011990">
    <property type="entry name" value="TPR-like_helical_dom_sf"/>
</dbReference>
<dbReference type="OrthoDB" id="1551390at2"/>